<evidence type="ECO:0000256" key="1">
    <source>
        <dbReference type="SAM" id="MobiDB-lite"/>
    </source>
</evidence>
<proteinExistence type="predicted"/>
<organism evidence="2 3">
    <name type="scientific">Pleurodeles waltl</name>
    <name type="common">Iberian ribbed newt</name>
    <dbReference type="NCBI Taxonomy" id="8319"/>
    <lineage>
        <taxon>Eukaryota</taxon>
        <taxon>Metazoa</taxon>
        <taxon>Chordata</taxon>
        <taxon>Craniata</taxon>
        <taxon>Vertebrata</taxon>
        <taxon>Euteleostomi</taxon>
        <taxon>Amphibia</taxon>
        <taxon>Batrachia</taxon>
        <taxon>Caudata</taxon>
        <taxon>Salamandroidea</taxon>
        <taxon>Salamandridae</taxon>
        <taxon>Pleurodelinae</taxon>
        <taxon>Pleurodeles</taxon>
    </lineage>
</organism>
<feature type="region of interest" description="Disordered" evidence="1">
    <location>
        <begin position="81"/>
        <end position="100"/>
    </location>
</feature>
<comment type="caution">
    <text evidence="2">The sequence shown here is derived from an EMBL/GenBank/DDBJ whole genome shotgun (WGS) entry which is preliminary data.</text>
</comment>
<sequence>MEMLNATRRRSGSHEPVGPRVGPRLEKCGLTTGRDILPSHREALGASKQGTAQSVALAELESEGLRRPKLPPRHIEAAAATLDDYRARGSEGGTRPKAHT</sequence>
<evidence type="ECO:0000313" key="2">
    <source>
        <dbReference type="EMBL" id="KAJ1148213.1"/>
    </source>
</evidence>
<evidence type="ECO:0000313" key="3">
    <source>
        <dbReference type="Proteomes" id="UP001066276"/>
    </source>
</evidence>
<feature type="region of interest" description="Disordered" evidence="1">
    <location>
        <begin position="1"/>
        <end position="30"/>
    </location>
</feature>
<accession>A0AAV7RBI1</accession>
<dbReference type="Proteomes" id="UP001066276">
    <property type="component" value="Chromosome 5"/>
</dbReference>
<dbReference type="AlphaFoldDB" id="A0AAV7RBI1"/>
<name>A0AAV7RBI1_PLEWA</name>
<dbReference type="EMBL" id="JANPWB010000009">
    <property type="protein sequence ID" value="KAJ1148213.1"/>
    <property type="molecule type" value="Genomic_DNA"/>
</dbReference>
<keyword evidence="3" id="KW-1185">Reference proteome</keyword>
<protein>
    <submittedName>
        <fullName evidence="2">Uncharacterized protein</fullName>
    </submittedName>
</protein>
<gene>
    <name evidence="2" type="ORF">NDU88_001050</name>
</gene>
<reference evidence="2" key="1">
    <citation type="journal article" date="2022" name="bioRxiv">
        <title>Sequencing and chromosome-scale assembly of the giantPleurodeles waltlgenome.</title>
        <authorList>
            <person name="Brown T."/>
            <person name="Elewa A."/>
            <person name="Iarovenko S."/>
            <person name="Subramanian E."/>
            <person name="Araus A.J."/>
            <person name="Petzold A."/>
            <person name="Susuki M."/>
            <person name="Suzuki K.-i.T."/>
            <person name="Hayashi T."/>
            <person name="Toyoda A."/>
            <person name="Oliveira C."/>
            <person name="Osipova E."/>
            <person name="Leigh N.D."/>
            <person name="Simon A."/>
            <person name="Yun M.H."/>
        </authorList>
    </citation>
    <scope>NUCLEOTIDE SEQUENCE</scope>
    <source>
        <strain evidence="2">20211129_DDA</strain>
        <tissue evidence="2">Liver</tissue>
    </source>
</reference>